<dbReference type="Proteomes" id="UP000250347">
    <property type="component" value="Unassembled WGS sequence"/>
</dbReference>
<proteinExistence type="predicted"/>
<sequence>MRTLLEFYLNHFDFLYLDPRYRITNSKTGNATINGSLTVTGPIIMWLVVNDRGQMQISLAPTCLALPRNWFWVSLIKQYINHEPEIEYLSATDEIEWMRQNATRVEELFSDSSTVANVCEELKELRRANADKYWSQ</sequence>
<evidence type="ECO:0000313" key="2">
    <source>
        <dbReference type="Proteomes" id="UP000250347"/>
    </source>
</evidence>
<dbReference type="RefSeq" id="WP_112709511.1">
    <property type="nucleotide sequence ID" value="NZ_QMEU01000056.1"/>
</dbReference>
<name>A0A329KM24_9MYCO</name>
<gene>
    <name evidence="1" type="ORF">DQP58_17300</name>
</gene>
<comment type="caution">
    <text evidence="1">The sequence shown here is derived from an EMBL/GenBank/DDBJ whole genome shotgun (WGS) entry which is preliminary data.</text>
</comment>
<reference evidence="1 2" key="1">
    <citation type="submission" date="2018-06" db="EMBL/GenBank/DDBJ databases">
        <title>NTM in soil in Japan.</title>
        <authorList>
            <person name="Ohya K."/>
        </authorList>
    </citation>
    <scope>NUCLEOTIDE SEQUENCE [LARGE SCALE GENOMIC DNA]</scope>
    <source>
        <strain evidence="1 2">GF76</strain>
    </source>
</reference>
<protein>
    <submittedName>
        <fullName evidence="1">Uncharacterized protein</fullName>
    </submittedName>
</protein>
<accession>A0A329KM24</accession>
<organism evidence="1 2">
    <name type="scientific">Mycobacterium colombiense</name>
    <dbReference type="NCBI Taxonomy" id="339268"/>
    <lineage>
        <taxon>Bacteria</taxon>
        <taxon>Bacillati</taxon>
        <taxon>Actinomycetota</taxon>
        <taxon>Actinomycetes</taxon>
        <taxon>Mycobacteriales</taxon>
        <taxon>Mycobacteriaceae</taxon>
        <taxon>Mycobacterium</taxon>
        <taxon>Mycobacterium avium complex (MAC)</taxon>
    </lineage>
</organism>
<evidence type="ECO:0000313" key="1">
    <source>
        <dbReference type="EMBL" id="RAU93026.1"/>
    </source>
</evidence>
<dbReference type="EMBL" id="QMEU01000056">
    <property type="protein sequence ID" value="RAU93026.1"/>
    <property type="molecule type" value="Genomic_DNA"/>
</dbReference>
<dbReference type="AlphaFoldDB" id="A0A329KM24"/>